<dbReference type="GO" id="GO:0006631">
    <property type="term" value="P:fatty acid metabolic process"/>
    <property type="evidence" value="ECO:0007669"/>
    <property type="project" value="TreeGrafter"/>
</dbReference>
<organism evidence="5 6">
    <name type="scientific">Streptomyces albus (strain ATCC 21838 / DSM 41398 / FERM P-419 / JCM 4703 / NBRC 107858)</name>
    <dbReference type="NCBI Taxonomy" id="1081613"/>
    <lineage>
        <taxon>Bacteria</taxon>
        <taxon>Bacillati</taxon>
        <taxon>Actinomycetota</taxon>
        <taxon>Actinomycetes</taxon>
        <taxon>Kitasatosporales</taxon>
        <taxon>Streptomycetaceae</taxon>
        <taxon>Streptomyces</taxon>
    </lineage>
</organism>
<dbReference type="PANTHER" id="PTHR43201">
    <property type="entry name" value="ACYL-COA SYNTHETASE"/>
    <property type="match status" value="1"/>
</dbReference>
<dbReference type="SUPFAM" id="SSF56801">
    <property type="entry name" value="Acetyl-CoA synthetase-like"/>
    <property type="match status" value="1"/>
</dbReference>
<proteinExistence type="inferred from homology"/>
<gene>
    <name evidence="5" type="ORF">SLNWT_6901</name>
</gene>
<evidence type="ECO:0000256" key="2">
    <source>
        <dbReference type="ARBA" id="ARBA00022598"/>
    </source>
</evidence>
<name>A0A0B5F9W5_STRA4</name>
<dbReference type="PROSITE" id="PS00455">
    <property type="entry name" value="AMP_BINDING"/>
    <property type="match status" value="1"/>
</dbReference>
<dbReference type="InterPro" id="IPR020845">
    <property type="entry name" value="AMP-binding_CS"/>
</dbReference>
<protein>
    <submittedName>
        <fullName evidence="5">Fatty-acid--CoA ligase</fullName>
    </submittedName>
</protein>
<keyword evidence="6" id="KW-1185">Reference proteome</keyword>
<dbReference type="Proteomes" id="UP000031523">
    <property type="component" value="Chromosome"/>
</dbReference>
<evidence type="ECO:0000259" key="3">
    <source>
        <dbReference type="Pfam" id="PF00501"/>
    </source>
</evidence>
<dbReference type="AlphaFoldDB" id="A0A0B5F9W5"/>
<accession>A0A0B5F9W5</accession>
<dbReference type="Gene3D" id="3.30.300.30">
    <property type="match status" value="1"/>
</dbReference>
<keyword evidence="2 5" id="KW-0436">Ligase</keyword>
<feature type="domain" description="AMP-binding enzyme C-terminal" evidence="4">
    <location>
        <begin position="461"/>
        <end position="537"/>
    </location>
</feature>
<evidence type="ECO:0000259" key="4">
    <source>
        <dbReference type="Pfam" id="PF13193"/>
    </source>
</evidence>
<dbReference type="InterPro" id="IPR000873">
    <property type="entry name" value="AMP-dep_synth/lig_dom"/>
</dbReference>
<evidence type="ECO:0000256" key="1">
    <source>
        <dbReference type="ARBA" id="ARBA00006432"/>
    </source>
</evidence>
<dbReference type="Pfam" id="PF13193">
    <property type="entry name" value="AMP-binding_C"/>
    <property type="match status" value="1"/>
</dbReference>
<sequence>MSDSSPALRVQDRYDEPTISEFRASRYWRDDVLSERIDHWAEETPERVLVTDGYGSLTARSLRDKAYRLAASLRGLGVASGDRVQVQLPNWNEFVIAYVAITRIGAILVPTMPIYRHDEVRHVLQHSGARVSIVPEEFRKFDYRAMLEEIRPDCPDLQHVITVRSTKGQGLLRFEDLTSGPEPTPGELGEPPSPDAPHCIIYTSGTESRPKGCLHTMNTVSFTVYALGADVMKLGVDDVMFMPSPITHATGLAMGVTAPLFLGSGIHLMDVWEAKEGLRRVAEYRCTATMTATPFVHMALEAVLKSPESAELLASLSRWACAGAPIPESLLHRWSERLSGCALLPVYGRSEGLLVTACSMEDSPEQVLSSDGRALDGVVLEIRGEDGRLREAGEEGEIWHGGPGLMLGYWNDPERTAASIDARGISATGDLGRVDSKGYLRVTGRIKDLIIRGGTNISAAEVENHLLTHPRVAQAAVVAAPDKRLGEKACAFIVPRGQAPTLAELTAYLRDERRIAVQKLPEMLQIVPELPTTSTGKVQKFVLRDIARGIAEKPE</sequence>
<dbReference type="InterPro" id="IPR042099">
    <property type="entry name" value="ANL_N_sf"/>
</dbReference>
<dbReference type="Pfam" id="PF00501">
    <property type="entry name" value="AMP-binding"/>
    <property type="match status" value="1"/>
</dbReference>
<dbReference type="EMBL" id="CP010519">
    <property type="protein sequence ID" value="AJE87277.1"/>
    <property type="molecule type" value="Genomic_DNA"/>
</dbReference>
<evidence type="ECO:0000313" key="6">
    <source>
        <dbReference type="Proteomes" id="UP000031523"/>
    </source>
</evidence>
<dbReference type="InterPro" id="IPR045851">
    <property type="entry name" value="AMP-bd_C_sf"/>
</dbReference>
<dbReference type="GO" id="GO:0031956">
    <property type="term" value="F:medium-chain fatty acid-CoA ligase activity"/>
    <property type="evidence" value="ECO:0007669"/>
    <property type="project" value="TreeGrafter"/>
</dbReference>
<comment type="similarity">
    <text evidence="1">Belongs to the ATP-dependent AMP-binding enzyme family.</text>
</comment>
<dbReference type="Gene3D" id="3.40.50.12780">
    <property type="entry name" value="N-terminal domain of ligase-like"/>
    <property type="match status" value="1"/>
</dbReference>
<dbReference type="InterPro" id="IPR025110">
    <property type="entry name" value="AMP-bd_C"/>
</dbReference>
<dbReference type="KEGG" id="sals:SLNWT_6901"/>
<reference evidence="5 6" key="1">
    <citation type="submission" date="2015-01" db="EMBL/GenBank/DDBJ databases">
        <title>Enhanced salinomycin production by adjusting the supply of polyketide extender units in Streptomyce albus DSM 41398.</title>
        <authorList>
            <person name="Lu C."/>
        </authorList>
    </citation>
    <scope>NUCLEOTIDE SEQUENCE [LARGE SCALE GENOMIC DNA]</scope>
    <source>
        <strain evidence="6">ATCC 21838 / DSM 41398 / FERM P-419 / JCM 4703 / NBRC 107858</strain>
    </source>
</reference>
<dbReference type="PANTHER" id="PTHR43201:SF5">
    <property type="entry name" value="MEDIUM-CHAIN ACYL-COA LIGASE ACSF2, MITOCHONDRIAL"/>
    <property type="match status" value="1"/>
</dbReference>
<evidence type="ECO:0000313" key="5">
    <source>
        <dbReference type="EMBL" id="AJE87277.1"/>
    </source>
</evidence>
<feature type="domain" description="AMP-dependent synthetase/ligase" evidence="3">
    <location>
        <begin position="38"/>
        <end position="410"/>
    </location>
</feature>